<dbReference type="GO" id="GO:0005886">
    <property type="term" value="C:plasma membrane"/>
    <property type="evidence" value="ECO:0007669"/>
    <property type="project" value="InterPro"/>
</dbReference>
<dbReference type="Proteomes" id="UP001168877">
    <property type="component" value="Unassembled WGS sequence"/>
</dbReference>
<feature type="compositionally biased region" description="Low complexity" evidence="1">
    <location>
        <begin position="82"/>
        <end position="105"/>
    </location>
</feature>
<dbReference type="PANTHER" id="PTHR33929:SF4">
    <property type="entry name" value="MEMBRANE-ASSOCIATED KINASE REGULATOR 5"/>
    <property type="match status" value="1"/>
</dbReference>
<feature type="compositionally biased region" description="Low complexity" evidence="1">
    <location>
        <begin position="348"/>
        <end position="391"/>
    </location>
</feature>
<evidence type="ECO:0000256" key="1">
    <source>
        <dbReference type="SAM" id="MobiDB-lite"/>
    </source>
</evidence>
<accession>A0AA39VRW4</accession>
<comment type="caution">
    <text evidence="2">The sequence shown here is derived from an EMBL/GenBank/DDBJ whole genome shotgun (WGS) entry which is preliminary data.</text>
</comment>
<evidence type="ECO:0000313" key="3">
    <source>
        <dbReference type="Proteomes" id="UP001168877"/>
    </source>
</evidence>
<evidence type="ECO:0000313" key="2">
    <source>
        <dbReference type="EMBL" id="KAK0596499.1"/>
    </source>
</evidence>
<feature type="region of interest" description="Disordered" evidence="1">
    <location>
        <begin position="81"/>
        <end position="108"/>
    </location>
</feature>
<reference evidence="2" key="1">
    <citation type="journal article" date="2022" name="Plant J.">
        <title>Strategies of tolerance reflected in two North American maple genomes.</title>
        <authorList>
            <person name="McEvoy S.L."/>
            <person name="Sezen U.U."/>
            <person name="Trouern-Trend A."/>
            <person name="McMahon S.M."/>
            <person name="Schaberg P.G."/>
            <person name="Yang J."/>
            <person name="Wegrzyn J.L."/>
            <person name="Swenson N.G."/>
        </authorList>
    </citation>
    <scope>NUCLEOTIDE SEQUENCE</scope>
    <source>
        <strain evidence="2">NS2018</strain>
    </source>
</reference>
<evidence type="ECO:0008006" key="4">
    <source>
        <dbReference type="Google" id="ProtNLM"/>
    </source>
</evidence>
<gene>
    <name evidence="2" type="ORF">LWI29_016312</name>
</gene>
<sequence length="418" mass="46165">MEALSFLKFWSPTTNISHKENIIRNKIGNNCGGGSSSESNEIPSLVVESDCCCDDDDDEADGDDSFFELELTVSDFDKKKNTSTNTNTTNTTTTNNSINININNNPSDVMSKRKILPIEPTTSKPPQSPITLLKSAPKLRVSIFKKSKSSPSSSSMEAATTLKTEKAEKAEKKLFTVKFKFEQEGSTTNNNNLSMFNRVCSLRKTQPPQQQQHKHGHRDDNASVQSYDSSSKRFSKDVIQKYLKLIKPLYVKVSKKNDNNNRMMIPRLSGEFSEASPAASPATAVQMQSPKQSNNITAGFRVVSRHLGKSKSSSSAAAVMSPARRDDSLLLQHDGIQSAILHCKKSFNSSRDSSSLSRSTSTSSQETFSNLSYKDSSQLSRFSSDSLSEESISARKSNESGNGLLEFKRERALFVQEN</sequence>
<dbReference type="AlphaFoldDB" id="A0AA39VRW4"/>
<feature type="region of interest" description="Disordered" evidence="1">
    <location>
        <begin position="348"/>
        <end position="401"/>
    </location>
</feature>
<dbReference type="EMBL" id="JAUESC010000004">
    <property type="protein sequence ID" value="KAK0596499.1"/>
    <property type="molecule type" value="Genomic_DNA"/>
</dbReference>
<protein>
    <recommendedName>
        <fullName evidence="4">Membrane-associated kinase regulator 5</fullName>
    </recommendedName>
</protein>
<name>A0AA39VRW4_ACESA</name>
<reference evidence="2" key="2">
    <citation type="submission" date="2023-06" db="EMBL/GenBank/DDBJ databases">
        <authorList>
            <person name="Swenson N.G."/>
            <person name="Wegrzyn J.L."/>
            <person name="Mcevoy S.L."/>
        </authorList>
    </citation>
    <scope>NUCLEOTIDE SEQUENCE</scope>
    <source>
        <strain evidence="2">NS2018</strain>
        <tissue evidence="2">Leaf</tissue>
    </source>
</reference>
<organism evidence="2 3">
    <name type="scientific">Acer saccharum</name>
    <name type="common">Sugar maple</name>
    <dbReference type="NCBI Taxonomy" id="4024"/>
    <lineage>
        <taxon>Eukaryota</taxon>
        <taxon>Viridiplantae</taxon>
        <taxon>Streptophyta</taxon>
        <taxon>Embryophyta</taxon>
        <taxon>Tracheophyta</taxon>
        <taxon>Spermatophyta</taxon>
        <taxon>Magnoliopsida</taxon>
        <taxon>eudicotyledons</taxon>
        <taxon>Gunneridae</taxon>
        <taxon>Pentapetalae</taxon>
        <taxon>rosids</taxon>
        <taxon>malvids</taxon>
        <taxon>Sapindales</taxon>
        <taxon>Sapindaceae</taxon>
        <taxon>Hippocastanoideae</taxon>
        <taxon>Acereae</taxon>
        <taxon>Acer</taxon>
    </lineage>
</organism>
<keyword evidence="3" id="KW-1185">Reference proteome</keyword>
<proteinExistence type="predicted"/>
<dbReference type="InterPro" id="IPR039619">
    <property type="entry name" value="MAKR2/5"/>
</dbReference>
<feature type="region of interest" description="Disordered" evidence="1">
    <location>
        <begin position="204"/>
        <end position="230"/>
    </location>
</feature>
<dbReference type="PANTHER" id="PTHR33929">
    <property type="entry name" value="MEMBRANE-ASSOCIATED KINASE REGULATOR 2-RELATED"/>
    <property type="match status" value="1"/>
</dbReference>